<gene>
    <name evidence="2" type="ORF">OU421_08685</name>
</gene>
<dbReference type="AlphaFoldDB" id="A0A9X9T6M2"/>
<name>A0A9X9T6M2_METOG</name>
<dbReference type="Pfam" id="PF14285">
    <property type="entry name" value="DUF4367"/>
    <property type="match status" value="1"/>
</dbReference>
<dbReference type="GeneID" id="76835173"/>
<dbReference type="KEGG" id="mou:OU421_08685"/>
<evidence type="ECO:0000313" key="3">
    <source>
        <dbReference type="Proteomes" id="UP001163096"/>
    </source>
</evidence>
<evidence type="ECO:0000313" key="2">
    <source>
        <dbReference type="EMBL" id="WAI00503.1"/>
    </source>
</evidence>
<evidence type="ECO:0000259" key="1">
    <source>
        <dbReference type="Pfam" id="PF14285"/>
    </source>
</evidence>
<dbReference type="PROSITE" id="PS51257">
    <property type="entry name" value="PROKAR_LIPOPROTEIN"/>
    <property type="match status" value="1"/>
</dbReference>
<accession>A0A9X9T6M2</accession>
<keyword evidence="3" id="KW-1185">Reference proteome</keyword>
<dbReference type="EMBL" id="CP113361">
    <property type="protein sequence ID" value="WAI00503.1"/>
    <property type="molecule type" value="Genomic_DNA"/>
</dbReference>
<protein>
    <submittedName>
        <fullName evidence="2">DUF4367 domain-containing protein</fullName>
    </submittedName>
</protein>
<dbReference type="InterPro" id="IPR025377">
    <property type="entry name" value="DUF4367"/>
</dbReference>
<reference evidence="2" key="1">
    <citation type="submission" date="2022-11" db="EMBL/GenBank/DDBJ databases">
        <title>Complete genome sequence of Methanogenium organophilum DSM 3596.</title>
        <authorList>
            <person name="Chen S.-C."/>
            <person name="Lai S.-J."/>
            <person name="You Y.-T."/>
        </authorList>
    </citation>
    <scope>NUCLEOTIDE SEQUENCE</scope>
    <source>
        <strain evidence="2">DSM 3596</strain>
    </source>
</reference>
<proteinExistence type="predicted"/>
<dbReference type="Proteomes" id="UP001163096">
    <property type="component" value="Chromosome"/>
</dbReference>
<organism evidence="2 3">
    <name type="scientific">Methanogenium organophilum</name>
    <dbReference type="NCBI Taxonomy" id="2199"/>
    <lineage>
        <taxon>Archaea</taxon>
        <taxon>Methanobacteriati</taxon>
        <taxon>Methanobacteriota</taxon>
        <taxon>Stenosarchaea group</taxon>
        <taxon>Methanomicrobia</taxon>
        <taxon>Methanomicrobiales</taxon>
        <taxon>Methanomicrobiaceae</taxon>
        <taxon>Methanogenium</taxon>
    </lineage>
</organism>
<sequence length="399" mass="43151">MRGMNGWQTGICIACLTLVLAAGCLDNSAETPDVNKTEAAIEIALADPEVQENIPVDTGAYEVVSVGPGGFESAGPEGTVSWRGMEVALRVTNLSSVYHVFVDVPNRTVVREYWQYVKEPMPCMQTGPPVTYASLEEAAEAPGPDCRLAAPYYVPEGYGFSEVQVFGEPCPRRQIYYTSQDEQIRLVQTAAGDPPWAFAISMPKYSTVTVNGAEAKVVEGISETQISWTTADNTSYWLWGNLDTEELRRVAQSVAPFGGSATPTPTPSAAPGDLITPGVSHFGTPVIFWPDTITVKAGTENTGEIVAESREKGYGMVHLYIVSRVATHSIPAETLPMPKGMNITVAPAAFMAYPNETYYPEITVSTTAATPPGEYIILHQEEWEGMYYSEGHVEVIVTG</sequence>
<dbReference type="RefSeq" id="WP_268185702.1">
    <property type="nucleotide sequence ID" value="NZ_CP113361.1"/>
</dbReference>
<feature type="domain" description="DUF4367" evidence="1">
    <location>
        <begin position="150"/>
        <end position="254"/>
    </location>
</feature>